<accession>A0A6J4QUP4</accession>
<evidence type="ECO:0000256" key="1">
    <source>
        <dbReference type="SAM" id="MobiDB-lite"/>
    </source>
</evidence>
<organism evidence="2">
    <name type="scientific">uncultured Rubrobacteraceae bacterium</name>
    <dbReference type="NCBI Taxonomy" id="349277"/>
    <lineage>
        <taxon>Bacteria</taxon>
        <taxon>Bacillati</taxon>
        <taxon>Actinomycetota</taxon>
        <taxon>Rubrobacteria</taxon>
        <taxon>Rubrobacterales</taxon>
        <taxon>Rubrobacteraceae</taxon>
        <taxon>environmental samples</taxon>
    </lineage>
</organism>
<name>A0A6J4QUP4_9ACTN</name>
<sequence length="84" mass="9049">VRRPGPPRPGVAGSSRPASLTSLVPRDTLSLQGGGADEEAPNRRGRRKTLHKRKPRRRALLPYPATSPVSKECKGSGEELRTAV</sequence>
<feature type="non-terminal residue" evidence="2">
    <location>
        <position position="84"/>
    </location>
</feature>
<proteinExistence type="predicted"/>
<feature type="non-terminal residue" evidence="2">
    <location>
        <position position="1"/>
    </location>
</feature>
<feature type="region of interest" description="Disordered" evidence="1">
    <location>
        <begin position="1"/>
        <end position="84"/>
    </location>
</feature>
<dbReference type="EMBL" id="CADCVB010000194">
    <property type="protein sequence ID" value="CAA9447016.1"/>
    <property type="molecule type" value="Genomic_DNA"/>
</dbReference>
<dbReference type="AlphaFoldDB" id="A0A6J4QUP4"/>
<evidence type="ECO:0000313" key="2">
    <source>
        <dbReference type="EMBL" id="CAA9447016.1"/>
    </source>
</evidence>
<reference evidence="2" key="1">
    <citation type="submission" date="2020-02" db="EMBL/GenBank/DDBJ databases">
        <authorList>
            <person name="Meier V. D."/>
        </authorList>
    </citation>
    <scope>NUCLEOTIDE SEQUENCE</scope>
    <source>
        <strain evidence="2">AVDCRST_MAG78</strain>
    </source>
</reference>
<feature type="compositionally biased region" description="Basic and acidic residues" evidence="1">
    <location>
        <begin position="71"/>
        <end position="84"/>
    </location>
</feature>
<gene>
    <name evidence="2" type="ORF">AVDCRST_MAG78-2981</name>
</gene>
<feature type="compositionally biased region" description="Basic residues" evidence="1">
    <location>
        <begin position="43"/>
        <end position="59"/>
    </location>
</feature>
<protein>
    <submittedName>
        <fullName evidence="2">Uncharacterized protein</fullName>
    </submittedName>
</protein>